<dbReference type="PANTHER" id="PTHR23106">
    <property type="entry name" value="ANGIOGENIC FACTOR WITH G PATCH AND FHA DOMAINS 1"/>
    <property type="match status" value="1"/>
</dbReference>
<dbReference type="Ensembl" id="ENSECRT00000007471.1">
    <property type="protein sequence ID" value="ENSECRP00000007351.1"/>
    <property type="gene ID" value="ENSECRG00000004908.1"/>
</dbReference>
<dbReference type="PANTHER" id="PTHR23106:SF24">
    <property type="entry name" value="ANGIOGENIC FACTOR WITH G PATCH AND FHA DOMAINS 1"/>
    <property type="match status" value="1"/>
</dbReference>
<evidence type="ECO:0000256" key="13">
    <source>
        <dbReference type="ARBA" id="ARBA00067796"/>
    </source>
</evidence>
<evidence type="ECO:0000256" key="11">
    <source>
        <dbReference type="ARBA" id="ARBA00053945"/>
    </source>
</evidence>
<organism evidence="19 20">
    <name type="scientific">Erpetoichthys calabaricus</name>
    <name type="common">Rope fish</name>
    <name type="synonym">Calamoichthys calabaricus</name>
    <dbReference type="NCBI Taxonomy" id="27687"/>
    <lineage>
        <taxon>Eukaryota</taxon>
        <taxon>Metazoa</taxon>
        <taxon>Chordata</taxon>
        <taxon>Craniata</taxon>
        <taxon>Vertebrata</taxon>
        <taxon>Euteleostomi</taxon>
        <taxon>Actinopterygii</taxon>
        <taxon>Polypteriformes</taxon>
        <taxon>Polypteridae</taxon>
        <taxon>Erpetoichthys</taxon>
    </lineage>
</organism>
<dbReference type="Pfam" id="PF17780">
    <property type="entry name" value="OCRE"/>
    <property type="match status" value="1"/>
</dbReference>
<evidence type="ECO:0000313" key="20">
    <source>
        <dbReference type="Proteomes" id="UP000694620"/>
    </source>
</evidence>
<feature type="region of interest" description="Disordered" evidence="16">
    <location>
        <begin position="322"/>
        <end position="381"/>
    </location>
</feature>
<dbReference type="CDD" id="cd16164">
    <property type="entry name" value="OCRE_VG5Q"/>
    <property type="match status" value="1"/>
</dbReference>
<dbReference type="FunFam" id="2.60.200.20:FF:000016">
    <property type="entry name" value="Angiogenic factor with G patch and FHA domains 1"/>
    <property type="match status" value="1"/>
</dbReference>
<feature type="domain" description="G-patch" evidence="18">
    <location>
        <begin position="594"/>
        <end position="626"/>
    </location>
</feature>
<feature type="coiled-coil region" evidence="15">
    <location>
        <begin position="13"/>
        <end position="75"/>
    </location>
</feature>
<evidence type="ECO:0000256" key="1">
    <source>
        <dbReference type="ARBA" id="ARBA00004496"/>
    </source>
</evidence>
<keyword evidence="8" id="KW-0221">Differentiation</keyword>
<evidence type="ECO:0000256" key="8">
    <source>
        <dbReference type="ARBA" id="ARBA00022782"/>
    </source>
</evidence>
<keyword evidence="5" id="KW-0964">Secreted</keyword>
<dbReference type="InterPro" id="IPR000467">
    <property type="entry name" value="G_patch_dom"/>
</dbReference>
<keyword evidence="6" id="KW-0597">Phosphoprotein</keyword>
<dbReference type="GO" id="GO:0030154">
    <property type="term" value="P:cell differentiation"/>
    <property type="evidence" value="ECO:0007669"/>
    <property type="project" value="UniProtKB-KW"/>
</dbReference>
<evidence type="ECO:0000259" key="18">
    <source>
        <dbReference type="PROSITE" id="PS50174"/>
    </source>
</evidence>
<keyword evidence="20" id="KW-1185">Reference proteome</keyword>
<evidence type="ECO:0000259" key="17">
    <source>
        <dbReference type="PROSITE" id="PS50006"/>
    </source>
</evidence>
<evidence type="ECO:0000256" key="2">
    <source>
        <dbReference type="ARBA" id="ARBA00004613"/>
    </source>
</evidence>
<dbReference type="Proteomes" id="UP000694620">
    <property type="component" value="Chromosome 7"/>
</dbReference>
<dbReference type="GeneTree" id="ENSGT00730000111121"/>
<dbReference type="InterPro" id="IPR041591">
    <property type="entry name" value="OCRE"/>
</dbReference>
<feature type="domain" description="FHA" evidence="17">
    <location>
        <begin position="411"/>
        <end position="464"/>
    </location>
</feature>
<dbReference type="GO" id="GO:0003676">
    <property type="term" value="F:nucleic acid binding"/>
    <property type="evidence" value="ECO:0007669"/>
    <property type="project" value="InterPro"/>
</dbReference>
<feature type="compositionally biased region" description="Basic and acidic residues" evidence="16">
    <location>
        <begin position="259"/>
        <end position="273"/>
    </location>
</feature>
<reference evidence="19" key="3">
    <citation type="submission" date="2025-09" db="UniProtKB">
        <authorList>
            <consortium name="Ensembl"/>
        </authorList>
    </citation>
    <scope>IDENTIFICATION</scope>
</reference>
<dbReference type="Pfam" id="PF00498">
    <property type="entry name" value="FHA"/>
    <property type="match status" value="1"/>
</dbReference>
<dbReference type="GO" id="GO:0001525">
    <property type="term" value="P:angiogenesis"/>
    <property type="evidence" value="ECO:0007669"/>
    <property type="project" value="UniProtKB-KW"/>
</dbReference>
<keyword evidence="7" id="KW-0037">Angiogenesis</keyword>
<keyword evidence="4" id="KW-0963">Cytoplasm</keyword>
<dbReference type="GO" id="GO:0005737">
    <property type="term" value="C:cytoplasm"/>
    <property type="evidence" value="ECO:0007669"/>
    <property type="project" value="UniProtKB-SubCell"/>
</dbReference>
<protein>
    <recommendedName>
        <fullName evidence="13">Angiogenic factor with G patch and FHA domains 1</fullName>
    </recommendedName>
    <alternativeName>
        <fullName evidence="14">Angiogenic factor VG5Q</fullName>
    </alternativeName>
</protein>
<dbReference type="Pfam" id="PF01585">
    <property type="entry name" value="G-patch"/>
    <property type="match status" value="1"/>
</dbReference>
<evidence type="ECO:0000256" key="6">
    <source>
        <dbReference type="ARBA" id="ARBA00022553"/>
    </source>
</evidence>
<evidence type="ECO:0000256" key="7">
    <source>
        <dbReference type="ARBA" id="ARBA00022657"/>
    </source>
</evidence>
<comment type="subunit">
    <text evidence="12">Interacts with the secreted angiogenic factor TNFSF12.</text>
</comment>
<keyword evidence="9" id="KW-0007">Acetylation</keyword>
<dbReference type="GO" id="GO:0005576">
    <property type="term" value="C:extracellular region"/>
    <property type="evidence" value="ECO:0007669"/>
    <property type="project" value="UniProtKB-SubCell"/>
</dbReference>
<dbReference type="SMART" id="SM00443">
    <property type="entry name" value="G_patch"/>
    <property type="match status" value="1"/>
</dbReference>
<comment type="subcellular location">
    <subcellularLocation>
        <location evidence="1">Cytoplasm</location>
    </subcellularLocation>
    <subcellularLocation>
        <location evidence="2">Secreted</location>
    </subcellularLocation>
</comment>
<feature type="region of interest" description="Disordered" evidence="16">
    <location>
        <begin position="567"/>
        <end position="626"/>
    </location>
</feature>
<dbReference type="AlphaFoldDB" id="A0A8C4RV35"/>
<dbReference type="SMART" id="SM00240">
    <property type="entry name" value="FHA"/>
    <property type="match status" value="1"/>
</dbReference>
<feature type="compositionally biased region" description="Acidic residues" evidence="16">
    <location>
        <begin position="365"/>
        <end position="380"/>
    </location>
</feature>
<evidence type="ECO:0000256" key="16">
    <source>
        <dbReference type="SAM" id="MobiDB-lite"/>
    </source>
</evidence>
<dbReference type="InterPro" id="IPR000253">
    <property type="entry name" value="FHA_dom"/>
</dbReference>
<gene>
    <name evidence="19" type="primary">AGGF1</name>
</gene>
<dbReference type="InterPro" id="IPR053027">
    <property type="entry name" value="AGGF1"/>
</dbReference>
<dbReference type="SUPFAM" id="SSF49879">
    <property type="entry name" value="SMAD/FHA domain"/>
    <property type="match status" value="1"/>
</dbReference>
<feature type="compositionally biased region" description="Acidic residues" evidence="16">
    <location>
        <begin position="332"/>
        <end position="355"/>
    </location>
</feature>
<reference evidence="19" key="1">
    <citation type="submission" date="2021-06" db="EMBL/GenBank/DDBJ databases">
        <authorList>
            <consortium name="Wellcome Sanger Institute Data Sharing"/>
        </authorList>
    </citation>
    <scope>NUCLEOTIDE SEQUENCE [LARGE SCALE GENOMIC DNA]</scope>
</reference>
<accession>A0A8C4RV35</accession>
<dbReference type="InterPro" id="IPR035624">
    <property type="entry name" value="AGGF1_OCRE"/>
</dbReference>
<evidence type="ECO:0000256" key="4">
    <source>
        <dbReference type="ARBA" id="ARBA00022490"/>
    </source>
</evidence>
<keyword evidence="3" id="KW-0217">Developmental protein</keyword>
<keyword evidence="10 15" id="KW-0175">Coiled coil</keyword>
<evidence type="ECO:0000256" key="3">
    <source>
        <dbReference type="ARBA" id="ARBA00022473"/>
    </source>
</evidence>
<feature type="compositionally biased region" description="Basic and acidic residues" evidence="16">
    <location>
        <begin position="594"/>
        <end position="626"/>
    </location>
</feature>
<evidence type="ECO:0000256" key="15">
    <source>
        <dbReference type="SAM" id="Coils"/>
    </source>
</evidence>
<name>A0A8C4RV35_ERPCA</name>
<comment type="function">
    <text evidence="11">Promotes angiogenesis and the proliferation of endothelial cells. Able to bind to endothelial cells and promote cell proliferation, suggesting that it may act in an autocrine fashion.</text>
</comment>
<dbReference type="CDD" id="cd22686">
    <property type="entry name" value="FHA_AGGF1"/>
    <property type="match status" value="1"/>
</dbReference>
<evidence type="ECO:0000256" key="9">
    <source>
        <dbReference type="ARBA" id="ARBA00022990"/>
    </source>
</evidence>
<proteinExistence type="predicted"/>
<feature type="region of interest" description="Disordered" evidence="16">
    <location>
        <begin position="123"/>
        <end position="166"/>
    </location>
</feature>
<dbReference type="InterPro" id="IPR008984">
    <property type="entry name" value="SMAD_FHA_dom_sf"/>
</dbReference>
<feature type="compositionally biased region" description="Polar residues" evidence="16">
    <location>
        <begin position="123"/>
        <end position="138"/>
    </location>
</feature>
<evidence type="ECO:0000313" key="19">
    <source>
        <dbReference type="Ensembl" id="ENSECRP00000007351.1"/>
    </source>
</evidence>
<evidence type="ECO:0000256" key="14">
    <source>
        <dbReference type="ARBA" id="ARBA00080673"/>
    </source>
</evidence>
<dbReference type="PROSITE" id="PS50174">
    <property type="entry name" value="G_PATCH"/>
    <property type="match status" value="1"/>
</dbReference>
<evidence type="ECO:0000256" key="10">
    <source>
        <dbReference type="ARBA" id="ARBA00023054"/>
    </source>
</evidence>
<reference evidence="19" key="2">
    <citation type="submission" date="2025-08" db="UniProtKB">
        <authorList>
            <consortium name="Ensembl"/>
        </authorList>
    </citation>
    <scope>IDENTIFICATION</scope>
</reference>
<dbReference type="PROSITE" id="PS50006">
    <property type="entry name" value="FHA_DOMAIN"/>
    <property type="match status" value="1"/>
</dbReference>
<dbReference type="Gene3D" id="2.60.200.20">
    <property type="match status" value="1"/>
</dbReference>
<sequence length="626" mass="71392">MASTEVDGPESELTQLHLRVQTLEEELKSCKAEIHKLKKQLKKADLLCRNTESYNEDLRKQVDKLSEEIHDRKKKEKNKVNAEVQTETPSWSESDYFNYYAHFYENGREDAETSVLYEHGDQQYNLPSKSTSNDQNMAESGEVSEKANAFNQQNSVPEEEENTGGNSLADLLRTTAEAAVSQTGFVFDENFGMYYDHSTGFYYDSNNQLYYDPNTGIYYYYEAESGRYQFHSRVDLQAYQTHTESNSDKKSKKRRKAPEKHSTNDDKDRSEEVLTIDDIQKNVAEEQEPDQKRKKTVISSEILNDQLCSVNSEYCTLEDSNAEKNYNQNDPGDCECSESEPEEGEITESETEGSSEEVTCTESCGSDDEEEEEEEEEEAIEQWPPCVRVIVVRSPVLQTGMLYIITADKSATIGREKDMEHAIRIPEVGVSKFHAEVYFDHDLQKYVIVDQGSQNGTIINGNRILQPKTKCDPYALEHGDEIKMGETVLSFHIHPGNDTCDGCEPGQVIAHLNRHKKELSGLVHSKEDKEVLRQKELKHIKGKYGLKNSDYDDTKLLKSSVYKDRAEKRRQTVGSEGTFQRDDAPASVNIEISDENKGRKMLEKMGWKKGDGLGKDGKGRKDPVRF</sequence>
<evidence type="ECO:0000256" key="12">
    <source>
        <dbReference type="ARBA" id="ARBA00062654"/>
    </source>
</evidence>
<feature type="region of interest" description="Disordered" evidence="16">
    <location>
        <begin position="240"/>
        <end position="273"/>
    </location>
</feature>
<evidence type="ECO:0000256" key="5">
    <source>
        <dbReference type="ARBA" id="ARBA00022525"/>
    </source>
</evidence>